<keyword evidence="5 6" id="KW-0472">Membrane</keyword>
<feature type="transmembrane region" description="Helical" evidence="6">
    <location>
        <begin position="167"/>
        <end position="189"/>
    </location>
</feature>
<evidence type="ECO:0000256" key="2">
    <source>
        <dbReference type="ARBA" id="ARBA00022475"/>
    </source>
</evidence>
<dbReference type="RefSeq" id="WP_090740841.1">
    <property type="nucleotide sequence ID" value="NZ_FMVT01000003.1"/>
</dbReference>
<evidence type="ECO:0000256" key="6">
    <source>
        <dbReference type="RuleBase" id="RU366058"/>
    </source>
</evidence>
<feature type="transmembrane region" description="Helical" evidence="6">
    <location>
        <begin position="54"/>
        <end position="82"/>
    </location>
</feature>
<dbReference type="GO" id="GO:0005886">
    <property type="term" value="C:plasma membrane"/>
    <property type="evidence" value="ECO:0007669"/>
    <property type="project" value="UniProtKB-SubCell"/>
</dbReference>
<accession>A0A1G5E6T8</accession>
<dbReference type="InterPro" id="IPR015414">
    <property type="entry name" value="TMEM64"/>
</dbReference>
<comment type="caution">
    <text evidence="6">Lacks conserved residue(s) required for the propagation of feature annotation.</text>
</comment>
<keyword evidence="4 6" id="KW-1133">Transmembrane helix</keyword>
<proteinExistence type="inferred from homology"/>
<evidence type="ECO:0000256" key="4">
    <source>
        <dbReference type="ARBA" id="ARBA00022989"/>
    </source>
</evidence>
<organism evidence="8 9">
    <name type="scientific">Paracoccus tibetensis</name>
    <dbReference type="NCBI Taxonomy" id="336292"/>
    <lineage>
        <taxon>Bacteria</taxon>
        <taxon>Pseudomonadati</taxon>
        <taxon>Pseudomonadota</taxon>
        <taxon>Alphaproteobacteria</taxon>
        <taxon>Rhodobacterales</taxon>
        <taxon>Paracoccaceae</taxon>
        <taxon>Paracoccus</taxon>
    </lineage>
</organism>
<gene>
    <name evidence="8" type="ORF">SAMN05660710_00960</name>
</gene>
<evidence type="ECO:0000313" key="9">
    <source>
        <dbReference type="Proteomes" id="UP000199502"/>
    </source>
</evidence>
<feature type="transmembrane region" description="Helical" evidence="6">
    <location>
        <begin position="89"/>
        <end position="114"/>
    </location>
</feature>
<evidence type="ECO:0000313" key="8">
    <source>
        <dbReference type="EMBL" id="SCY22420.1"/>
    </source>
</evidence>
<evidence type="ECO:0000259" key="7">
    <source>
        <dbReference type="Pfam" id="PF09335"/>
    </source>
</evidence>
<dbReference type="Pfam" id="PF09335">
    <property type="entry name" value="VTT_dom"/>
    <property type="match status" value="1"/>
</dbReference>
<dbReference type="STRING" id="336292.SAMN05660710_00960"/>
<protein>
    <recommendedName>
        <fullName evidence="6">TVP38/TMEM64 family membrane protein</fullName>
    </recommendedName>
</protein>
<name>A0A1G5E6T8_9RHOB</name>
<sequence length="233" mass="24662">MRRLALRGGLALLALAGLGILGFVLWPSITELQSDLTRLHEIIEDARDWRDDNTLLAVGLFLTVFSLGSVLPLPVVAGLTLVGGAAFGFWAGFLLSVLATVAGASLSFLIAQHLLNRPIRRWLGPRAVQIDTAVARNGTLALLSLRLTPGLPFVLLNMGAGVSAMRLATFAAVTGIGVIPNKAILAAAGTQLAEIDQVSDIFSPRIILLLIALALTPWVLRWIARRLAGEAPA</sequence>
<dbReference type="OrthoDB" id="9800167at2"/>
<dbReference type="Proteomes" id="UP000199502">
    <property type="component" value="Unassembled WGS sequence"/>
</dbReference>
<dbReference type="PANTHER" id="PTHR12677:SF59">
    <property type="entry name" value="GOLGI APPARATUS MEMBRANE PROTEIN TVP38-RELATED"/>
    <property type="match status" value="1"/>
</dbReference>
<keyword evidence="2 6" id="KW-1003">Cell membrane</keyword>
<comment type="subcellular location">
    <subcellularLocation>
        <location evidence="1 6">Cell membrane</location>
        <topology evidence="1 6">Multi-pass membrane protein</topology>
    </subcellularLocation>
</comment>
<dbReference type="InterPro" id="IPR032816">
    <property type="entry name" value="VTT_dom"/>
</dbReference>
<evidence type="ECO:0000256" key="1">
    <source>
        <dbReference type="ARBA" id="ARBA00004651"/>
    </source>
</evidence>
<dbReference type="PANTHER" id="PTHR12677">
    <property type="entry name" value="GOLGI APPARATUS MEMBRANE PROTEIN TVP38-RELATED"/>
    <property type="match status" value="1"/>
</dbReference>
<reference evidence="8 9" key="1">
    <citation type="submission" date="2016-10" db="EMBL/GenBank/DDBJ databases">
        <authorList>
            <person name="de Groot N.N."/>
        </authorList>
    </citation>
    <scope>NUCLEOTIDE SEQUENCE [LARGE SCALE GENOMIC DNA]</scope>
    <source>
        <strain evidence="8 9">CGMCC 1.8925</strain>
    </source>
</reference>
<feature type="transmembrane region" description="Helical" evidence="6">
    <location>
        <begin position="201"/>
        <end position="220"/>
    </location>
</feature>
<feature type="domain" description="VTT" evidence="7">
    <location>
        <begin position="79"/>
        <end position="190"/>
    </location>
</feature>
<keyword evidence="9" id="KW-1185">Reference proteome</keyword>
<keyword evidence="3 6" id="KW-0812">Transmembrane</keyword>
<dbReference type="EMBL" id="FMVT01000003">
    <property type="protein sequence ID" value="SCY22420.1"/>
    <property type="molecule type" value="Genomic_DNA"/>
</dbReference>
<comment type="similarity">
    <text evidence="6">Belongs to the TVP38/TMEM64 family.</text>
</comment>
<dbReference type="AlphaFoldDB" id="A0A1G5E6T8"/>
<evidence type="ECO:0000256" key="3">
    <source>
        <dbReference type="ARBA" id="ARBA00022692"/>
    </source>
</evidence>
<evidence type="ECO:0000256" key="5">
    <source>
        <dbReference type="ARBA" id="ARBA00023136"/>
    </source>
</evidence>